<dbReference type="OrthoDB" id="410044at2759"/>
<feature type="compositionally biased region" description="Low complexity" evidence="2">
    <location>
        <begin position="58"/>
        <end position="73"/>
    </location>
</feature>
<protein>
    <recommendedName>
        <fullName evidence="3">RRM domain-containing protein</fullName>
    </recommendedName>
</protein>
<dbReference type="GO" id="GO:0003723">
    <property type="term" value="F:RNA binding"/>
    <property type="evidence" value="ECO:0007669"/>
    <property type="project" value="UniProtKB-UniRule"/>
</dbReference>
<gene>
    <name evidence="4" type="ORF">BO78DRAFT_432400</name>
</gene>
<dbReference type="STRING" id="1448318.A0A319E4D8"/>
<dbReference type="EMBL" id="KZ826385">
    <property type="protein sequence ID" value="PYI03065.1"/>
    <property type="molecule type" value="Genomic_DNA"/>
</dbReference>
<organism evidence="4 5">
    <name type="scientific">Aspergillus sclerotiicarbonarius (strain CBS 121057 / IBT 28362)</name>
    <dbReference type="NCBI Taxonomy" id="1448318"/>
    <lineage>
        <taxon>Eukaryota</taxon>
        <taxon>Fungi</taxon>
        <taxon>Dikarya</taxon>
        <taxon>Ascomycota</taxon>
        <taxon>Pezizomycotina</taxon>
        <taxon>Eurotiomycetes</taxon>
        <taxon>Eurotiomycetidae</taxon>
        <taxon>Eurotiales</taxon>
        <taxon>Aspergillaceae</taxon>
        <taxon>Aspergillus</taxon>
        <taxon>Aspergillus subgen. Circumdati</taxon>
    </lineage>
</organism>
<evidence type="ECO:0000313" key="5">
    <source>
        <dbReference type="Proteomes" id="UP000248423"/>
    </source>
</evidence>
<dbReference type="InterPro" id="IPR012677">
    <property type="entry name" value="Nucleotide-bd_a/b_plait_sf"/>
</dbReference>
<dbReference type="VEuPathDB" id="FungiDB:BO78DRAFT_432400"/>
<proteinExistence type="predicted"/>
<dbReference type="SMART" id="SM00360">
    <property type="entry name" value="RRM"/>
    <property type="match status" value="1"/>
</dbReference>
<keyword evidence="1" id="KW-0694">RNA-binding</keyword>
<feature type="compositionally biased region" description="Basic and acidic residues" evidence="2">
    <location>
        <begin position="406"/>
        <end position="425"/>
    </location>
</feature>
<reference evidence="4 5" key="1">
    <citation type="submission" date="2018-02" db="EMBL/GenBank/DDBJ databases">
        <title>The genomes of Aspergillus section Nigri reveals drivers in fungal speciation.</title>
        <authorList>
            <consortium name="DOE Joint Genome Institute"/>
            <person name="Vesth T.C."/>
            <person name="Nybo J."/>
            <person name="Theobald S."/>
            <person name="Brandl J."/>
            <person name="Frisvad J.C."/>
            <person name="Nielsen K.F."/>
            <person name="Lyhne E.K."/>
            <person name="Kogle M.E."/>
            <person name="Kuo A."/>
            <person name="Riley R."/>
            <person name="Clum A."/>
            <person name="Nolan M."/>
            <person name="Lipzen A."/>
            <person name="Salamov A."/>
            <person name="Henrissat B."/>
            <person name="Wiebenga A."/>
            <person name="De vries R.P."/>
            <person name="Grigoriev I.V."/>
            <person name="Mortensen U.H."/>
            <person name="Andersen M.R."/>
            <person name="Baker S.E."/>
        </authorList>
    </citation>
    <scope>NUCLEOTIDE SEQUENCE [LARGE SCALE GENOMIC DNA]</scope>
    <source>
        <strain evidence="4 5">CBS 121057</strain>
    </source>
</reference>
<name>A0A319E4D8_ASPSB</name>
<dbReference type="InterPro" id="IPR035979">
    <property type="entry name" value="RBD_domain_sf"/>
</dbReference>
<feature type="compositionally biased region" description="Basic and acidic residues" evidence="2">
    <location>
        <begin position="94"/>
        <end position="105"/>
    </location>
</feature>
<dbReference type="InterPro" id="IPR000504">
    <property type="entry name" value="RRM_dom"/>
</dbReference>
<evidence type="ECO:0000259" key="3">
    <source>
        <dbReference type="PROSITE" id="PS50102"/>
    </source>
</evidence>
<evidence type="ECO:0000313" key="4">
    <source>
        <dbReference type="EMBL" id="PYI03065.1"/>
    </source>
</evidence>
<dbReference type="SUPFAM" id="SSF54928">
    <property type="entry name" value="RNA-binding domain, RBD"/>
    <property type="match status" value="1"/>
</dbReference>
<keyword evidence="5" id="KW-1185">Reference proteome</keyword>
<sequence>MSVGDGSAEDGSSKAWSSEDRSAEAGSAATSSNGSLVLRRRHQSSVVETEPVEAMSTKAMSAKAGSAEAGSAATRYKGPLVVRPGQQSSVVESRSAEARSAEARSAEASSNGQHAQRLEHRSPVVGYTPVPYYPPVPPGHPMIPYGCFLPPPGYHMVPIMGPFYPRPYFFHRTEPYPPFQQYGEPPHPYPYPPRYMPTTADRPQPRQIISSPRYIRPQITDQNAQDQLDPAACIFVANLPIWLSQEELRVRVKRRFREWGVCYAKVKKSWNMLSVAFVQFTDVGDADKARAFGRNPGIFLEGRQLRLETPKKSEISTWGPPAIKQSNKVNNRRDRIRSIAHNNAMPSSSKHPIPTSNISTEPQDREKARHTSGGEMGLSNEEAHQTPVEEHSVASAQSRDHKGKGKAIEQKILEQQHDQAVEHHHAMSSLGKQDNGHDNSATTTPVLIQEPIPEPDDQLHCRRERRQSSPV</sequence>
<feature type="compositionally biased region" description="Polar residues" evidence="2">
    <location>
        <begin position="340"/>
        <end position="361"/>
    </location>
</feature>
<dbReference type="AlphaFoldDB" id="A0A319E4D8"/>
<feature type="compositionally biased region" description="Basic and acidic residues" evidence="2">
    <location>
        <begin position="381"/>
        <end position="392"/>
    </location>
</feature>
<accession>A0A319E4D8</accession>
<evidence type="ECO:0000256" key="2">
    <source>
        <dbReference type="SAM" id="MobiDB-lite"/>
    </source>
</evidence>
<dbReference type="PROSITE" id="PS50102">
    <property type="entry name" value="RRM"/>
    <property type="match status" value="1"/>
</dbReference>
<dbReference type="Proteomes" id="UP000248423">
    <property type="component" value="Unassembled WGS sequence"/>
</dbReference>
<feature type="region of interest" description="Disordered" evidence="2">
    <location>
        <begin position="311"/>
        <end position="471"/>
    </location>
</feature>
<dbReference type="Gene3D" id="3.30.70.330">
    <property type="match status" value="1"/>
</dbReference>
<evidence type="ECO:0000256" key="1">
    <source>
        <dbReference type="PROSITE-ProRule" id="PRU00176"/>
    </source>
</evidence>
<feature type="region of interest" description="Disordered" evidence="2">
    <location>
        <begin position="1"/>
        <end position="121"/>
    </location>
</feature>
<feature type="domain" description="RRM" evidence="3">
    <location>
        <begin position="232"/>
        <end position="312"/>
    </location>
</feature>